<evidence type="ECO:0000256" key="1">
    <source>
        <dbReference type="SAM" id="MobiDB-lite"/>
    </source>
</evidence>
<organism evidence="2">
    <name type="scientific">uncultured Solirubrobacteraceae bacterium</name>
    <dbReference type="NCBI Taxonomy" id="1162706"/>
    <lineage>
        <taxon>Bacteria</taxon>
        <taxon>Bacillati</taxon>
        <taxon>Actinomycetota</taxon>
        <taxon>Thermoleophilia</taxon>
        <taxon>Solirubrobacterales</taxon>
        <taxon>Solirubrobacteraceae</taxon>
        <taxon>environmental samples</taxon>
    </lineage>
</organism>
<name>A0A6J4RM47_9ACTN</name>
<accession>A0A6J4RM47</accession>
<reference evidence="2" key="1">
    <citation type="submission" date="2020-02" db="EMBL/GenBank/DDBJ databases">
        <authorList>
            <person name="Meier V. D."/>
        </authorList>
    </citation>
    <scope>NUCLEOTIDE SEQUENCE</scope>
    <source>
        <strain evidence="2">AVDCRST_MAG30</strain>
    </source>
</reference>
<protein>
    <submittedName>
        <fullName evidence="2">Membrane fusion component of MSF-type tripartite multidrug efflux system</fullName>
    </submittedName>
</protein>
<gene>
    <name evidence="2" type="ORF">AVDCRST_MAG30-22</name>
</gene>
<dbReference type="AlphaFoldDB" id="A0A6J4RM47"/>
<proteinExistence type="predicted"/>
<sequence>MLPVSLDVALLKLALPELVLRPGMSVVARVASRGDGNVASLVLAGALLKATVPDEVRAGDVLRLSVAETSAERVVFKLESNQPPPPMALDQPVVAQPPPQGDPRGADADGSGEGRQGDPDRPAVALAYETPALGRLDLRIERGPEGVVVSVTAPAGAYALAHARATPLREALEARLGVPASVRVLPRREPFDAYA</sequence>
<dbReference type="EMBL" id="CADCVS010000005">
    <property type="protein sequence ID" value="CAA9469867.1"/>
    <property type="molecule type" value="Genomic_DNA"/>
</dbReference>
<feature type="region of interest" description="Disordered" evidence="1">
    <location>
        <begin position="80"/>
        <end position="122"/>
    </location>
</feature>
<evidence type="ECO:0000313" key="2">
    <source>
        <dbReference type="EMBL" id="CAA9469867.1"/>
    </source>
</evidence>